<protein>
    <recommendedName>
        <fullName evidence="11">Cytochrome c oxidase subunit 6, mitochondrial</fullName>
    </recommendedName>
    <alternativeName>
        <fullName evidence="11">Cytochrome c oxidase polypeptide VI</fullName>
    </alternativeName>
</protein>
<dbReference type="STRING" id="1555241.A0A4P9WZ48"/>
<keyword evidence="8 11" id="KW-0408">Iron</keyword>
<dbReference type="OrthoDB" id="5778907at2759"/>
<evidence type="ECO:0000256" key="7">
    <source>
        <dbReference type="ARBA" id="ARBA00022946"/>
    </source>
</evidence>
<evidence type="ECO:0000256" key="5">
    <source>
        <dbReference type="ARBA" id="ARBA00022723"/>
    </source>
</evidence>
<dbReference type="GO" id="GO:0045277">
    <property type="term" value="C:respiratory chain complex IV"/>
    <property type="evidence" value="ECO:0007669"/>
    <property type="project" value="UniProtKB-UniRule"/>
</dbReference>
<dbReference type="EMBL" id="ML014134">
    <property type="protein sequence ID" value="RKP02821.1"/>
    <property type="molecule type" value="Genomic_DNA"/>
</dbReference>
<keyword evidence="10 11" id="KW-0472">Membrane</keyword>
<dbReference type="AlphaFoldDB" id="A0A4P9WZ48"/>
<dbReference type="Pfam" id="PF02284">
    <property type="entry name" value="COX5A"/>
    <property type="match status" value="1"/>
</dbReference>
<comment type="subcellular location">
    <subcellularLocation>
        <location evidence="1 11">Mitochondrion inner membrane</location>
        <topology evidence="1 11">Peripheral membrane protein</topology>
        <orientation evidence="1 11">Matrix side</orientation>
    </subcellularLocation>
</comment>
<comment type="function">
    <text evidence="11">Component of the cytochrome c oxidase, the last enzyme in the mitochondrial electron transport chain which drives oxidative phosphorylation. The respiratory chain contains 3 multisubunit complexes succinate dehydrogenase (complex II, CII), ubiquinol-cytochrome c oxidoreductase (cytochrome b-c1 complex, complex III, CIII) and cytochrome c oxidase (complex IV, CIV), that cooperate to transfer electrons derived from NADH and succinate to molecular oxygen, creating an electrochemical gradient over the inner membrane that drives transmembrane transport and the ATP synthase. Cytochrome c oxidase is the component of the respiratory chain that catalyzes the reduction of oxygen to water. Electrons originating from reduced cytochrome c in the intermembrane space (IMS) are transferred via the dinuclear copper A center (CU(A)) of subunit 2 and heme A of subunit 1 to the active site in subunit 1, a binuclear center (BNC) formed by heme A3 and copper B (CU(B)). The BNC reduces molecular oxygen to 2 water molecules using 4 electrons from cytochrome c in the IMS and 4 protons from the mitochondrial matrix.</text>
</comment>
<dbReference type="GO" id="GO:0006123">
    <property type="term" value="P:mitochondrial electron transport, cytochrome c to oxygen"/>
    <property type="evidence" value="ECO:0007669"/>
    <property type="project" value="UniProtKB-UniRule"/>
</dbReference>
<accession>A0A4P9WZ48</accession>
<keyword evidence="9 11" id="KW-0496">Mitochondrion</keyword>
<gene>
    <name evidence="12" type="ORF">CAUPRSCDRAFT_5596</name>
    <name evidence="13" type="ORF">CXG81DRAFT_10333</name>
</gene>
<keyword evidence="4 11" id="KW-0349">Heme</keyword>
<dbReference type="SUPFAM" id="SSF48479">
    <property type="entry name" value="Cytochrome c oxidase subunit E"/>
    <property type="match status" value="1"/>
</dbReference>
<evidence type="ECO:0000313" key="13">
    <source>
        <dbReference type="EMBL" id="RKP02821.1"/>
    </source>
</evidence>
<dbReference type="GO" id="GO:0005743">
    <property type="term" value="C:mitochondrial inner membrane"/>
    <property type="evidence" value="ECO:0007669"/>
    <property type="project" value="UniProtKB-SubCell"/>
</dbReference>
<dbReference type="Proteomes" id="UP000268535">
    <property type="component" value="Unassembled WGS sequence"/>
</dbReference>
<evidence type="ECO:0000256" key="9">
    <source>
        <dbReference type="ARBA" id="ARBA00023128"/>
    </source>
</evidence>
<evidence type="ECO:0000313" key="15">
    <source>
        <dbReference type="Proteomes" id="UP000274922"/>
    </source>
</evidence>
<dbReference type="InterPro" id="IPR003204">
    <property type="entry name" value="Cyt_c_oxidase_su5A/6"/>
</dbReference>
<reference evidence="13" key="2">
    <citation type="submission" date="2018-04" db="EMBL/GenBank/DDBJ databases">
        <title>Leveraging single-cell genomics to expand the Fungal Tree of Life.</title>
        <authorList>
            <consortium name="DOE Joint Genome Institute"/>
            <person name="Ahrendt S.R."/>
            <person name="Quandt C.A."/>
            <person name="Ciobanu D."/>
            <person name="Clum A."/>
            <person name="Salamov A."/>
            <person name="Andreopoulos B."/>
            <person name="Cheng J.-F."/>
            <person name="Woyke T."/>
            <person name="Pelin A."/>
            <person name="Henrissat B."/>
            <person name="Benny G.L."/>
            <person name="Smith M.E."/>
            <person name="James T.Y."/>
            <person name="Grigoriev I.V."/>
        </authorList>
    </citation>
    <scope>NUCLEOTIDE SEQUENCE</scope>
    <source>
        <strain evidence="13">ATCC 52028</strain>
    </source>
</reference>
<evidence type="ECO:0000256" key="10">
    <source>
        <dbReference type="ARBA" id="ARBA00023136"/>
    </source>
</evidence>
<evidence type="ECO:0000256" key="4">
    <source>
        <dbReference type="ARBA" id="ARBA00022617"/>
    </source>
</evidence>
<keyword evidence="5 11" id="KW-0479">Metal-binding</keyword>
<dbReference type="PANTHER" id="PTHR14200">
    <property type="entry name" value="CYTOCHROME C OXIDASE POLYPEPTIDE"/>
    <property type="match status" value="1"/>
</dbReference>
<dbReference type="PANTHER" id="PTHR14200:SF11">
    <property type="entry name" value="CYTOCHROME C OXIDASE SUBUNIT 5A, MITOCHONDRIAL"/>
    <property type="match status" value="1"/>
</dbReference>
<evidence type="ECO:0000256" key="6">
    <source>
        <dbReference type="ARBA" id="ARBA00022792"/>
    </source>
</evidence>
<reference evidence="12" key="3">
    <citation type="submission" date="2018-08" db="EMBL/GenBank/DDBJ databases">
        <title>Leveraging single-cell genomics to expand the Fungal Tree of Life.</title>
        <authorList>
            <consortium name="DOE Joint Genome Institute"/>
            <person name="Ahrendt S.R."/>
            <person name="Quandt C.A."/>
            <person name="Ciobanu D."/>
            <person name="Clum A."/>
            <person name="Salamov A."/>
            <person name="Andreopoulos B."/>
            <person name="Cheng J.-F."/>
            <person name="Woyke T."/>
            <person name="Pelin A."/>
            <person name="Henrissat B."/>
            <person name="Reynolds N."/>
            <person name="Benny G.L."/>
            <person name="Smith M.E."/>
            <person name="James T.Y."/>
            <person name="Grigoriev I.V."/>
        </authorList>
    </citation>
    <scope>NUCLEOTIDE SEQUENCE</scope>
    <source>
        <strain evidence="12">ATCC 52028</strain>
    </source>
</reference>
<keyword evidence="7 11" id="KW-0809">Transit peptide</keyword>
<dbReference type="GO" id="GO:0046872">
    <property type="term" value="F:metal ion binding"/>
    <property type="evidence" value="ECO:0007669"/>
    <property type="project" value="UniProtKB-UniRule"/>
</dbReference>
<dbReference type="UniPathway" id="UPA00705"/>
<organism evidence="12 14">
    <name type="scientific">Caulochytrium protostelioides</name>
    <dbReference type="NCBI Taxonomy" id="1555241"/>
    <lineage>
        <taxon>Eukaryota</taxon>
        <taxon>Fungi</taxon>
        <taxon>Fungi incertae sedis</taxon>
        <taxon>Chytridiomycota</taxon>
        <taxon>Chytridiomycota incertae sedis</taxon>
        <taxon>Chytridiomycetes</taxon>
        <taxon>Caulochytriales</taxon>
        <taxon>Caulochytriaceae</taxon>
        <taxon>Caulochytrium</taxon>
    </lineage>
</organism>
<dbReference type="Proteomes" id="UP000274922">
    <property type="component" value="Unassembled WGS sequence"/>
</dbReference>
<evidence type="ECO:0000256" key="3">
    <source>
        <dbReference type="ARBA" id="ARBA00007972"/>
    </source>
</evidence>
<evidence type="ECO:0000256" key="11">
    <source>
        <dbReference type="RuleBase" id="RU368103"/>
    </source>
</evidence>
<keyword evidence="6 11" id="KW-0999">Mitochondrion inner membrane</keyword>
<comment type="subunit">
    <text evidence="11">Component of the cytochrome c oxidase (complex IV, CIV), a multisubunit enzyme composed of a catalytic core of 3 subunits and several supernumerary subunits.</text>
</comment>
<dbReference type="EMBL" id="ML009129">
    <property type="protein sequence ID" value="RKO98002.1"/>
    <property type="molecule type" value="Genomic_DNA"/>
</dbReference>
<name>A0A4P9WZ48_9FUNG</name>
<keyword evidence="15" id="KW-1185">Reference proteome</keyword>
<proteinExistence type="inferred from homology"/>
<evidence type="ECO:0000313" key="14">
    <source>
        <dbReference type="Proteomes" id="UP000268535"/>
    </source>
</evidence>
<evidence type="ECO:0000256" key="8">
    <source>
        <dbReference type="ARBA" id="ARBA00023004"/>
    </source>
</evidence>
<reference evidence="14 15" key="1">
    <citation type="journal article" date="2018" name="Nat. Microbiol.">
        <title>Leveraging single-cell genomics to expand the fungal tree of life.</title>
        <authorList>
            <person name="Ahrendt S.R."/>
            <person name="Quandt C.A."/>
            <person name="Ciobanu D."/>
            <person name="Clum A."/>
            <person name="Salamov A."/>
            <person name="Andreopoulos B."/>
            <person name="Cheng J.F."/>
            <person name="Woyke T."/>
            <person name="Pelin A."/>
            <person name="Henrissat B."/>
            <person name="Reynolds N.K."/>
            <person name="Benny G.L."/>
            <person name="Smith M.E."/>
            <person name="James T.Y."/>
            <person name="Grigoriev I.V."/>
        </authorList>
    </citation>
    <scope>NUCLEOTIDE SEQUENCE [LARGE SCALE GENOMIC DNA]</scope>
    <source>
        <strain evidence="14 15">ATCC 52028</strain>
    </source>
</reference>
<sequence>MARAYSHGLDPSEPADYDAYVAQWRSHFQKCDENFELERGLNHIFAEDWVPSVEVIEDAIKASRRLNTWATAVRVLEALEDKVPKRAQYDQYLAHLQPLLEDLGVEEAKTLGTFEPIREKRWIDRD</sequence>
<dbReference type="Gene3D" id="1.25.40.40">
    <property type="entry name" value="Cytochrome c oxidase, subunit Va/VI"/>
    <property type="match status" value="1"/>
</dbReference>
<comment type="pathway">
    <text evidence="2 11">Energy metabolism; oxidative phosphorylation.</text>
</comment>
<evidence type="ECO:0000256" key="1">
    <source>
        <dbReference type="ARBA" id="ARBA00004443"/>
    </source>
</evidence>
<comment type="similarity">
    <text evidence="3 11">Belongs to the cytochrome c oxidase subunit 5A family.</text>
</comment>
<dbReference type="InterPro" id="IPR036545">
    <property type="entry name" value="Cyt_c_oxidase_su5A/6_sf"/>
</dbReference>
<evidence type="ECO:0000313" key="12">
    <source>
        <dbReference type="EMBL" id="RKO98002.1"/>
    </source>
</evidence>
<evidence type="ECO:0000256" key="2">
    <source>
        <dbReference type="ARBA" id="ARBA00004673"/>
    </source>
</evidence>